<dbReference type="PANTHER" id="PTHR10434">
    <property type="entry name" value="1-ACYL-SN-GLYCEROL-3-PHOSPHATE ACYLTRANSFERASE"/>
    <property type="match status" value="1"/>
</dbReference>
<keyword evidence="1" id="KW-0808">Transferase</keyword>
<sequence>MAKEELFRSRFIGYFLSGLGAFPVHRGQLDRKALRQTDQLLANGMTVVMFPEGTRSKNAQLQPAFSGSALIALRSGVPILPVGITGTERIKGVAWLLRRPRITVNIGQPFHLPLAGSKLTKVELVRLTNYMMGRIAELLPQEYRGNYTEQGN</sequence>
<evidence type="ECO:0000313" key="4">
    <source>
        <dbReference type="EMBL" id="GAI49575.1"/>
    </source>
</evidence>
<protein>
    <recommendedName>
        <fullName evidence="3">Phospholipid/glycerol acyltransferase domain-containing protein</fullName>
    </recommendedName>
</protein>
<dbReference type="EMBL" id="BARV01038646">
    <property type="protein sequence ID" value="GAI49575.1"/>
    <property type="molecule type" value="Genomic_DNA"/>
</dbReference>
<name>X1QEY2_9ZZZZ</name>
<dbReference type="InterPro" id="IPR002123">
    <property type="entry name" value="Plipid/glycerol_acylTrfase"/>
</dbReference>
<keyword evidence="2" id="KW-0012">Acyltransferase</keyword>
<feature type="domain" description="Phospholipid/glycerol acyltransferase" evidence="3">
    <location>
        <begin position="1"/>
        <end position="87"/>
    </location>
</feature>
<dbReference type="Pfam" id="PF01553">
    <property type="entry name" value="Acyltransferase"/>
    <property type="match status" value="1"/>
</dbReference>
<dbReference type="AlphaFoldDB" id="X1QEY2"/>
<dbReference type="GO" id="GO:0006654">
    <property type="term" value="P:phosphatidic acid biosynthetic process"/>
    <property type="evidence" value="ECO:0007669"/>
    <property type="project" value="TreeGrafter"/>
</dbReference>
<evidence type="ECO:0000259" key="3">
    <source>
        <dbReference type="SMART" id="SM00563"/>
    </source>
</evidence>
<dbReference type="CDD" id="cd07989">
    <property type="entry name" value="LPLAT_AGPAT-like"/>
    <property type="match status" value="1"/>
</dbReference>
<proteinExistence type="predicted"/>
<accession>X1QEY2</accession>
<evidence type="ECO:0000256" key="1">
    <source>
        <dbReference type="ARBA" id="ARBA00022679"/>
    </source>
</evidence>
<organism evidence="4">
    <name type="scientific">marine sediment metagenome</name>
    <dbReference type="NCBI Taxonomy" id="412755"/>
    <lineage>
        <taxon>unclassified sequences</taxon>
        <taxon>metagenomes</taxon>
        <taxon>ecological metagenomes</taxon>
    </lineage>
</organism>
<evidence type="ECO:0000256" key="2">
    <source>
        <dbReference type="ARBA" id="ARBA00023315"/>
    </source>
</evidence>
<reference evidence="4" key="1">
    <citation type="journal article" date="2014" name="Front. Microbiol.">
        <title>High frequency of phylogenetically diverse reductive dehalogenase-homologous genes in deep subseafloor sedimentary metagenomes.</title>
        <authorList>
            <person name="Kawai M."/>
            <person name="Futagami T."/>
            <person name="Toyoda A."/>
            <person name="Takaki Y."/>
            <person name="Nishi S."/>
            <person name="Hori S."/>
            <person name="Arai W."/>
            <person name="Tsubouchi T."/>
            <person name="Morono Y."/>
            <person name="Uchiyama I."/>
            <person name="Ito T."/>
            <person name="Fujiyama A."/>
            <person name="Inagaki F."/>
            <person name="Takami H."/>
        </authorList>
    </citation>
    <scope>NUCLEOTIDE SEQUENCE</scope>
    <source>
        <strain evidence="4">Expedition CK06-06</strain>
    </source>
</reference>
<comment type="caution">
    <text evidence="4">The sequence shown here is derived from an EMBL/GenBank/DDBJ whole genome shotgun (WGS) entry which is preliminary data.</text>
</comment>
<gene>
    <name evidence="4" type="ORF">S06H3_59473</name>
</gene>
<dbReference type="SUPFAM" id="SSF69593">
    <property type="entry name" value="Glycerol-3-phosphate (1)-acyltransferase"/>
    <property type="match status" value="1"/>
</dbReference>
<dbReference type="GO" id="GO:0003841">
    <property type="term" value="F:1-acylglycerol-3-phosphate O-acyltransferase activity"/>
    <property type="evidence" value="ECO:0007669"/>
    <property type="project" value="TreeGrafter"/>
</dbReference>
<dbReference type="SMART" id="SM00563">
    <property type="entry name" value="PlsC"/>
    <property type="match status" value="1"/>
</dbReference>
<dbReference type="PANTHER" id="PTHR10434:SF11">
    <property type="entry name" value="1-ACYL-SN-GLYCEROL-3-PHOSPHATE ACYLTRANSFERASE"/>
    <property type="match status" value="1"/>
</dbReference>